<dbReference type="AlphaFoldDB" id="A0AAP0EP80"/>
<protein>
    <submittedName>
        <fullName evidence="2">Uncharacterized protein</fullName>
    </submittedName>
</protein>
<organism evidence="2 3">
    <name type="scientific">Stephania yunnanensis</name>
    <dbReference type="NCBI Taxonomy" id="152371"/>
    <lineage>
        <taxon>Eukaryota</taxon>
        <taxon>Viridiplantae</taxon>
        <taxon>Streptophyta</taxon>
        <taxon>Embryophyta</taxon>
        <taxon>Tracheophyta</taxon>
        <taxon>Spermatophyta</taxon>
        <taxon>Magnoliopsida</taxon>
        <taxon>Ranunculales</taxon>
        <taxon>Menispermaceae</taxon>
        <taxon>Menispermoideae</taxon>
        <taxon>Cissampelideae</taxon>
        <taxon>Stephania</taxon>
    </lineage>
</organism>
<comment type="caution">
    <text evidence="2">The sequence shown here is derived from an EMBL/GenBank/DDBJ whole genome shotgun (WGS) entry which is preliminary data.</text>
</comment>
<dbReference type="Proteomes" id="UP001420932">
    <property type="component" value="Unassembled WGS sequence"/>
</dbReference>
<evidence type="ECO:0000256" key="1">
    <source>
        <dbReference type="SAM" id="MobiDB-lite"/>
    </source>
</evidence>
<gene>
    <name evidence="2" type="ORF">Syun_027305</name>
</gene>
<dbReference type="EMBL" id="JBBNAF010000012">
    <property type="protein sequence ID" value="KAK9092394.1"/>
    <property type="molecule type" value="Genomic_DNA"/>
</dbReference>
<feature type="compositionally biased region" description="Basic and acidic residues" evidence="1">
    <location>
        <begin position="13"/>
        <end position="29"/>
    </location>
</feature>
<feature type="region of interest" description="Disordered" evidence="1">
    <location>
        <begin position="1"/>
        <end position="165"/>
    </location>
</feature>
<name>A0AAP0EP80_9MAGN</name>
<evidence type="ECO:0000313" key="2">
    <source>
        <dbReference type="EMBL" id="KAK9092394.1"/>
    </source>
</evidence>
<reference evidence="2 3" key="1">
    <citation type="submission" date="2024-01" db="EMBL/GenBank/DDBJ databases">
        <title>Genome assemblies of Stephania.</title>
        <authorList>
            <person name="Yang L."/>
        </authorList>
    </citation>
    <scope>NUCLEOTIDE SEQUENCE [LARGE SCALE GENOMIC DNA]</scope>
    <source>
        <strain evidence="2">YNDBR</strain>
        <tissue evidence="2">Leaf</tissue>
    </source>
</reference>
<accession>A0AAP0EP80</accession>
<sequence>MRGRREREKKKQKVTEREKPPGKRTDDRRRRAGGVAARRLTAQAPADDGRRGSNGGAAADASNCWNWNRLADQPRAAVGSSDRRRSARVAAAIGSDAGEQLCRRGSEGARKRAGSAATARERDATRMNSPAVADGGTGERPAGAPASDRRRRRRGSSADGAVAQFRSVDEIATTRWRDLRVGCRVRKSRRETF</sequence>
<feature type="compositionally biased region" description="Low complexity" evidence="1">
    <location>
        <begin position="33"/>
        <end position="42"/>
    </location>
</feature>
<evidence type="ECO:0000313" key="3">
    <source>
        <dbReference type="Proteomes" id="UP001420932"/>
    </source>
</evidence>
<proteinExistence type="predicted"/>
<feature type="compositionally biased region" description="Basic residues" evidence="1">
    <location>
        <begin position="1"/>
        <end position="12"/>
    </location>
</feature>
<keyword evidence="3" id="KW-1185">Reference proteome</keyword>
<feature type="compositionally biased region" description="Basic and acidic residues" evidence="1">
    <location>
        <begin position="101"/>
        <end position="110"/>
    </location>
</feature>